<evidence type="ECO:0000313" key="2">
    <source>
        <dbReference type="Proteomes" id="UP000726105"/>
    </source>
</evidence>
<evidence type="ECO:0000313" key="1">
    <source>
        <dbReference type="EMBL" id="MBK7271828.1"/>
    </source>
</evidence>
<dbReference type="AlphaFoldDB" id="A0A935M8K7"/>
<proteinExistence type="predicted"/>
<dbReference type="InterPro" id="IPR009057">
    <property type="entry name" value="Homeodomain-like_sf"/>
</dbReference>
<organism evidence="1 2">
    <name type="scientific">Candidatus Phosphoribacter hodrii</name>
    <dbReference type="NCBI Taxonomy" id="2953743"/>
    <lineage>
        <taxon>Bacteria</taxon>
        <taxon>Bacillati</taxon>
        <taxon>Actinomycetota</taxon>
        <taxon>Actinomycetes</taxon>
        <taxon>Micrococcales</taxon>
        <taxon>Dermatophilaceae</taxon>
        <taxon>Candidatus Phosphoribacter</taxon>
    </lineage>
</organism>
<sequence>MARPTRVTPEDIERAAVDLVRVGGLPALTARGVADALGVSTQPVYSSWGSMDALRARVDQRVTEFIQQYLAQPEPGTPPLLSLGLRTVRLATEEPHLFDLAAAWMRHQLTGPPPPPIIAALRADPRLAAVSVERLTQVNTLMWIFTQGLAAMVRDGSSVWTLDAARLHLTTAGEAIIAHVASLPDP</sequence>
<accession>A0A935M8K7</accession>
<gene>
    <name evidence="1" type="ORF">IPI13_01190</name>
</gene>
<dbReference type="Proteomes" id="UP000726105">
    <property type="component" value="Unassembled WGS sequence"/>
</dbReference>
<dbReference type="Gene3D" id="1.10.357.10">
    <property type="entry name" value="Tetracycline Repressor, domain 2"/>
    <property type="match status" value="1"/>
</dbReference>
<reference evidence="1 2" key="1">
    <citation type="submission" date="2020-10" db="EMBL/GenBank/DDBJ databases">
        <title>Connecting structure to function with the recovery of over 1000 high-quality activated sludge metagenome-assembled genomes encoding full-length rRNA genes using long-read sequencing.</title>
        <authorList>
            <person name="Singleton C.M."/>
            <person name="Petriglieri F."/>
            <person name="Kristensen J.M."/>
            <person name="Kirkegaard R.H."/>
            <person name="Michaelsen T.Y."/>
            <person name="Andersen M.H."/>
            <person name="Karst S.M."/>
            <person name="Dueholm M.S."/>
            <person name="Nielsen P.H."/>
            <person name="Albertsen M."/>
        </authorList>
    </citation>
    <scope>NUCLEOTIDE SEQUENCE [LARGE SCALE GENOMIC DNA]</scope>
    <source>
        <strain evidence="1">Ega_18-Q3-R5-49_MAXAC.001</strain>
    </source>
</reference>
<comment type="caution">
    <text evidence="1">The sequence shown here is derived from an EMBL/GenBank/DDBJ whole genome shotgun (WGS) entry which is preliminary data.</text>
</comment>
<protein>
    <submittedName>
        <fullName evidence="1">TetR/AcrR family transcriptional regulator</fullName>
    </submittedName>
</protein>
<name>A0A935M8K7_9MICO</name>
<dbReference type="SUPFAM" id="SSF46689">
    <property type="entry name" value="Homeodomain-like"/>
    <property type="match status" value="1"/>
</dbReference>
<dbReference type="EMBL" id="JADJIB010000001">
    <property type="protein sequence ID" value="MBK7271828.1"/>
    <property type="molecule type" value="Genomic_DNA"/>
</dbReference>